<dbReference type="Proteomes" id="UP001157440">
    <property type="component" value="Unassembled WGS sequence"/>
</dbReference>
<comment type="caution">
    <text evidence="1">The sequence shown here is derived from an EMBL/GenBank/DDBJ whole genome shotgun (WGS) entry which is preliminary data.</text>
</comment>
<dbReference type="RefSeq" id="WP_238199297.1">
    <property type="nucleotide sequence ID" value="NZ_BPQZ01000034.1"/>
</dbReference>
<keyword evidence="2" id="KW-1185">Reference proteome</keyword>
<organism evidence="1 2">
    <name type="scientific">Methylobacterium tardum</name>
    <dbReference type="NCBI Taxonomy" id="374432"/>
    <lineage>
        <taxon>Bacteria</taxon>
        <taxon>Pseudomonadati</taxon>
        <taxon>Pseudomonadota</taxon>
        <taxon>Alphaproteobacteria</taxon>
        <taxon>Hyphomicrobiales</taxon>
        <taxon>Methylobacteriaceae</taxon>
        <taxon>Methylobacterium</taxon>
    </lineage>
</organism>
<protein>
    <submittedName>
        <fullName evidence="1">Uncharacterized protein</fullName>
    </submittedName>
</protein>
<evidence type="ECO:0000313" key="1">
    <source>
        <dbReference type="EMBL" id="GLS73759.1"/>
    </source>
</evidence>
<accession>A0AA37TMR4</accession>
<proteinExistence type="predicted"/>
<reference evidence="2" key="1">
    <citation type="journal article" date="2019" name="Int. J. Syst. Evol. Microbiol.">
        <title>The Global Catalogue of Microorganisms (GCM) 10K type strain sequencing project: providing services to taxonomists for standard genome sequencing and annotation.</title>
        <authorList>
            <consortium name="The Broad Institute Genomics Platform"/>
            <consortium name="The Broad Institute Genome Sequencing Center for Infectious Disease"/>
            <person name="Wu L."/>
            <person name="Ma J."/>
        </authorList>
    </citation>
    <scope>NUCLEOTIDE SEQUENCE [LARGE SCALE GENOMIC DNA]</scope>
    <source>
        <strain evidence="2">NBRC 103632</strain>
    </source>
</reference>
<dbReference type="EMBL" id="BSPL01000029">
    <property type="protein sequence ID" value="GLS73759.1"/>
    <property type="molecule type" value="Genomic_DNA"/>
</dbReference>
<evidence type="ECO:0000313" key="2">
    <source>
        <dbReference type="Proteomes" id="UP001157440"/>
    </source>
</evidence>
<dbReference type="AlphaFoldDB" id="A0AA37TMR4"/>
<sequence length="72" mass="7768">MTSENSDLYGVTIEMETARRALRMGRDSFAAAVKAGEIPSVKVGKRHKILGVPFRRMVGLPERAPVAEAVAA</sequence>
<name>A0AA37TMR4_9HYPH</name>
<gene>
    <name evidence="1" type="ORF">GCM10007890_57740</name>
</gene>